<keyword evidence="4" id="KW-1185">Reference proteome</keyword>
<dbReference type="InterPro" id="IPR001853">
    <property type="entry name" value="DSBA-like_thioredoxin_dom"/>
</dbReference>
<dbReference type="PROSITE" id="PS51352">
    <property type="entry name" value="THIOREDOXIN_2"/>
    <property type="match status" value="1"/>
</dbReference>
<dbReference type="Pfam" id="PF01323">
    <property type="entry name" value="DSBA"/>
    <property type="match status" value="1"/>
</dbReference>
<gene>
    <name evidence="3" type="ORF">IED13_12750</name>
</gene>
<protein>
    <submittedName>
        <fullName evidence="3">DsbA family protein</fullName>
    </submittedName>
</protein>
<organism evidence="3 4">
    <name type="scientific">Bosea spartocytisi</name>
    <dbReference type="NCBI Taxonomy" id="2773451"/>
    <lineage>
        <taxon>Bacteria</taxon>
        <taxon>Pseudomonadati</taxon>
        <taxon>Pseudomonadota</taxon>
        <taxon>Alphaproteobacteria</taxon>
        <taxon>Hyphomicrobiales</taxon>
        <taxon>Boseaceae</taxon>
        <taxon>Bosea</taxon>
    </lineage>
</organism>
<dbReference type="SUPFAM" id="SSF52833">
    <property type="entry name" value="Thioredoxin-like"/>
    <property type="match status" value="1"/>
</dbReference>
<dbReference type="EMBL" id="JACXWY010000006">
    <property type="protein sequence ID" value="MBD3846570.1"/>
    <property type="molecule type" value="Genomic_DNA"/>
</dbReference>
<dbReference type="Proteomes" id="UP000619295">
    <property type="component" value="Unassembled WGS sequence"/>
</dbReference>
<dbReference type="PANTHER" id="PTHR35272">
    <property type="entry name" value="THIOL:DISULFIDE INTERCHANGE PROTEIN DSBC-RELATED"/>
    <property type="match status" value="1"/>
</dbReference>
<dbReference type="AlphaFoldDB" id="A0A927E9V1"/>
<dbReference type="InterPro" id="IPR013766">
    <property type="entry name" value="Thioredoxin_domain"/>
</dbReference>
<evidence type="ECO:0000256" key="1">
    <source>
        <dbReference type="SAM" id="SignalP"/>
    </source>
</evidence>
<dbReference type="InterPro" id="IPR041205">
    <property type="entry name" value="ScsC_N"/>
</dbReference>
<feature type="domain" description="Thioredoxin" evidence="2">
    <location>
        <begin position="70"/>
        <end position="261"/>
    </location>
</feature>
<dbReference type="CDD" id="cd03023">
    <property type="entry name" value="DsbA_Com1_like"/>
    <property type="match status" value="1"/>
</dbReference>
<evidence type="ECO:0000313" key="3">
    <source>
        <dbReference type="EMBL" id="MBD3846570.1"/>
    </source>
</evidence>
<proteinExistence type="predicted"/>
<dbReference type="InterPro" id="IPR036249">
    <property type="entry name" value="Thioredoxin-like_sf"/>
</dbReference>
<dbReference type="GO" id="GO:0016491">
    <property type="term" value="F:oxidoreductase activity"/>
    <property type="evidence" value="ECO:0007669"/>
    <property type="project" value="InterPro"/>
</dbReference>
<dbReference type="PANTHER" id="PTHR35272:SF3">
    <property type="entry name" value="THIOL:DISULFIDE INTERCHANGE PROTEIN DSBC"/>
    <property type="match status" value="1"/>
</dbReference>
<sequence length="269" mass="28671">MAFPTLTSLARACLRPAGLALGLWLATVAAPALAQGQAPLTPEQRKAIVDLIRETIVKNPEIIQDALVELERRNTVAQAEAQRNAVAGEKAKLTDPATSIVIGNPEGDITLVEFMDYNCSFCKRAMQDVTALSKADPKLKVVLKDFPILGPDSVEASRVAIAVKNQLQGAKYFDFHNKLMGVKGRVNGAKALEIAKDFGVDIDRARKDMDAAATKASIEDTVALGDRLGLTGTPAFVIGDEIVFGAVGQDALKQKLDSVRRCGKTDCAG</sequence>
<evidence type="ECO:0000313" key="4">
    <source>
        <dbReference type="Proteomes" id="UP000619295"/>
    </source>
</evidence>
<name>A0A927E9V1_9HYPH</name>
<feature type="chain" id="PRO_5038125439" evidence="1">
    <location>
        <begin position="35"/>
        <end position="269"/>
    </location>
</feature>
<keyword evidence="1" id="KW-0732">Signal</keyword>
<dbReference type="RefSeq" id="WP_191124377.1">
    <property type="nucleotide sequence ID" value="NZ_JACXWY010000006.1"/>
</dbReference>
<evidence type="ECO:0000259" key="2">
    <source>
        <dbReference type="PROSITE" id="PS51352"/>
    </source>
</evidence>
<dbReference type="Pfam" id="PF18312">
    <property type="entry name" value="ScsC_N"/>
    <property type="match status" value="1"/>
</dbReference>
<accession>A0A927E9V1</accession>
<comment type="caution">
    <text evidence="3">The sequence shown here is derived from an EMBL/GenBank/DDBJ whole genome shotgun (WGS) entry which is preliminary data.</text>
</comment>
<dbReference type="InterPro" id="IPR051470">
    <property type="entry name" value="Thiol:disulfide_interchange"/>
</dbReference>
<feature type="signal peptide" evidence="1">
    <location>
        <begin position="1"/>
        <end position="34"/>
    </location>
</feature>
<dbReference type="Gene3D" id="3.40.30.10">
    <property type="entry name" value="Glutaredoxin"/>
    <property type="match status" value="1"/>
</dbReference>
<reference evidence="3" key="1">
    <citation type="submission" date="2020-09" db="EMBL/GenBank/DDBJ databases">
        <title>Bosea spartocytisi sp. nov. a root nodule endophyte of Spartocytisus supranubius in the high mountain ecosystem fo the Teide National Park (Canary Islands, Spain).</title>
        <authorList>
            <person name="Pulido-Suarez L."/>
            <person name="Peix A."/>
            <person name="Igual J.M."/>
            <person name="Socas-Perez N."/>
            <person name="Velazquez E."/>
            <person name="Flores-Felix J.D."/>
            <person name="Leon-Barrios M."/>
        </authorList>
    </citation>
    <scope>NUCLEOTIDE SEQUENCE</scope>
    <source>
        <strain evidence="3">SSUT16</strain>
    </source>
</reference>